<organism evidence="1 2">
    <name type="scientific">Pisolithus tinctorius Marx 270</name>
    <dbReference type="NCBI Taxonomy" id="870435"/>
    <lineage>
        <taxon>Eukaryota</taxon>
        <taxon>Fungi</taxon>
        <taxon>Dikarya</taxon>
        <taxon>Basidiomycota</taxon>
        <taxon>Agaricomycotina</taxon>
        <taxon>Agaricomycetes</taxon>
        <taxon>Agaricomycetidae</taxon>
        <taxon>Boletales</taxon>
        <taxon>Sclerodermatineae</taxon>
        <taxon>Pisolithaceae</taxon>
        <taxon>Pisolithus</taxon>
    </lineage>
</organism>
<name>A0A0C3NTG8_PISTI</name>
<gene>
    <name evidence="1" type="ORF">M404DRAFT_31214</name>
</gene>
<reference evidence="2" key="2">
    <citation type="submission" date="2015-01" db="EMBL/GenBank/DDBJ databases">
        <title>Evolutionary Origins and Diversification of the Mycorrhizal Mutualists.</title>
        <authorList>
            <consortium name="DOE Joint Genome Institute"/>
            <consortium name="Mycorrhizal Genomics Consortium"/>
            <person name="Kohler A."/>
            <person name="Kuo A."/>
            <person name="Nagy L.G."/>
            <person name="Floudas D."/>
            <person name="Copeland A."/>
            <person name="Barry K.W."/>
            <person name="Cichocki N."/>
            <person name="Veneault-Fourrey C."/>
            <person name="LaButti K."/>
            <person name="Lindquist E.A."/>
            <person name="Lipzen A."/>
            <person name="Lundell T."/>
            <person name="Morin E."/>
            <person name="Murat C."/>
            <person name="Riley R."/>
            <person name="Ohm R."/>
            <person name="Sun H."/>
            <person name="Tunlid A."/>
            <person name="Henrissat B."/>
            <person name="Grigoriev I.V."/>
            <person name="Hibbett D.S."/>
            <person name="Martin F."/>
        </authorList>
    </citation>
    <scope>NUCLEOTIDE SEQUENCE [LARGE SCALE GENOMIC DNA]</scope>
    <source>
        <strain evidence="2">Marx 270</strain>
    </source>
</reference>
<dbReference type="AlphaFoldDB" id="A0A0C3NTG8"/>
<sequence>MIAVGFEEHGSLEELRKDGIKHLYDPLNFIVKEYAEYDRLNLTFDFYTSESGPAEDGETSFVDPERWKIGKSILCEADGVSLGVADRTYEQCHFDKMICAVASRQDLHFAQFFEILDLVGFPMGQSTRAPELIIKETSSVKHEQMKRTKKSATPLRILRQSAIKIQDERTLTAFAAADPILDRRMSEISQSYSGPTLVLSQRL</sequence>
<dbReference type="OrthoDB" id="2706849at2759"/>
<dbReference type="Gene3D" id="3.40.50.620">
    <property type="entry name" value="HUPs"/>
    <property type="match status" value="1"/>
</dbReference>
<reference evidence="1 2" key="1">
    <citation type="submission" date="2014-04" db="EMBL/GenBank/DDBJ databases">
        <authorList>
            <consortium name="DOE Joint Genome Institute"/>
            <person name="Kuo A."/>
            <person name="Kohler A."/>
            <person name="Costa M.D."/>
            <person name="Nagy L.G."/>
            <person name="Floudas D."/>
            <person name="Copeland A."/>
            <person name="Barry K.W."/>
            <person name="Cichocki N."/>
            <person name="Veneault-Fourrey C."/>
            <person name="LaButti K."/>
            <person name="Lindquist E.A."/>
            <person name="Lipzen A."/>
            <person name="Lundell T."/>
            <person name="Morin E."/>
            <person name="Murat C."/>
            <person name="Sun H."/>
            <person name="Tunlid A."/>
            <person name="Henrissat B."/>
            <person name="Grigoriev I.V."/>
            <person name="Hibbett D.S."/>
            <person name="Martin F."/>
            <person name="Nordberg H.P."/>
            <person name="Cantor M.N."/>
            <person name="Hua S.X."/>
        </authorList>
    </citation>
    <scope>NUCLEOTIDE SEQUENCE [LARGE SCALE GENOMIC DNA]</scope>
    <source>
        <strain evidence="1 2">Marx 270</strain>
    </source>
</reference>
<evidence type="ECO:0000313" key="2">
    <source>
        <dbReference type="Proteomes" id="UP000054217"/>
    </source>
</evidence>
<dbReference type="HOGENOM" id="CLU_1349408_0_0_1"/>
<keyword evidence="2" id="KW-1185">Reference proteome</keyword>
<evidence type="ECO:0000313" key="1">
    <source>
        <dbReference type="EMBL" id="KIN98533.1"/>
    </source>
</evidence>
<protein>
    <recommendedName>
        <fullName evidence="3">Arginine--tRNA ligase</fullName>
    </recommendedName>
</protein>
<dbReference type="InParanoid" id="A0A0C3NTG8"/>
<accession>A0A0C3NTG8</accession>
<evidence type="ECO:0008006" key="3">
    <source>
        <dbReference type="Google" id="ProtNLM"/>
    </source>
</evidence>
<dbReference type="Proteomes" id="UP000054217">
    <property type="component" value="Unassembled WGS sequence"/>
</dbReference>
<dbReference type="InterPro" id="IPR014729">
    <property type="entry name" value="Rossmann-like_a/b/a_fold"/>
</dbReference>
<proteinExistence type="predicted"/>
<dbReference type="STRING" id="870435.A0A0C3NTG8"/>
<dbReference type="EMBL" id="KN832014">
    <property type="protein sequence ID" value="KIN98533.1"/>
    <property type="molecule type" value="Genomic_DNA"/>
</dbReference>